<accession>A0A439D9Y0</accession>
<dbReference type="InterPro" id="IPR010730">
    <property type="entry name" value="HET"/>
</dbReference>
<dbReference type="Pfam" id="PF06985">
    <property type="entry name" value="HET"/>
    <property type="match status" value="1"/>
</dbReference>
<feature type="domain" description="Heterokaryon incompatibility" evidence="1">
    <location>
        <begin position="22"/>
        <end position="106"/>
    </location>
</feature>
<dbReference type="PANTHER" id="PTHR10622">
    <property type="entry name" value="HET DOMAIN-CONTAINING PROTEIN"/>
    <property type="match status" value="1"/>
</dbReference>
<evidence type="ECO:0000259" key="1">
    <source>
        <dbReference type="Pfam" id="PF06985"/>
    </source>
</evidence>
<protein>
    <submittedName>
        <fullName evidence="3">Uncharacterized protein</fullName>
    </submittedName>
</protein>
<evidence type="ECO:0000259" key="2">
    <source>
        <dbReference type="Pfam" id="PF26640"/>
    </source>
</evidence>
<name>A0A439D9Y0_9PEZI</name>
<feature type="domain" description="DUF8212" evidence="2">
    <location>
        <begin position="214"/>
        <end position="276"/>
    </location>
</feature>
<dbReference type="Proteomes" id="UP000286045">
    <property type="component" value="Unassembled WGS sequence"/>
</dbReference>
<dbReference type="Pfam" id="PF26640">
    <property type="entry name" value="DUF8212"/>
    <property type="match status" value="1"/>
</dbReference>
<sequence length="609" mass="69461">MRLVNALTYQIHEFLDHSVEDYAILSHTWDEEECTLRDMSGPDVELQKGYTKIKFCCEQAIADGLNWVWVDTCCIDKTSTAELSEAINSMFRWYSNAKVCYAYLADVIDKDELDSSRWFTRGWTLQELIAPKAVRFYSHDWTLLGSKAELTGVLEMITGIDVSVLSTGSFHQVCVAKRMSWAAKRSTTRIEDQAYSLMGIFDVNMPLIYGEGTKAFLRLQQEILRVSDDQSLFAWGAPEVFLDMHSFIMSRKPNTHGLFADSPANFLSSHEILTTSSQEDSPPPVIHGNGIRIQYPICVRGRHEFIILACTTRSTARAYIGIPVEKWGGSFYARCGPLVLIFPEHWTKARAKLLVVKEPPIGLVPSVPAAFQIVRVPNKMRTRKQDPILLDEVFCLPHARYHPVEHSIILSTKNRGPHTALFFAFSTAFDVKRQSMDGLFPIRCFAIILGSSKYPWTIFIPILRDAHEDADFHRILQESTAMAKCCMTKSQLKEKLSQGDMTALVYKTRPRLDQLLSVWRIAPSICRNLELSVDLDIAQINLVDEAVFVSINIYEVNVCHNTSNLVFLHSKDAVRSEEATTEWGNYRPDWLTIDQLEWFIDRVPWEHSD</sequence>
<evidence type="ECO:0000313" key="3">
    <source>
        <dbReference type="EMBL" id="RWA11208.1"/>
    </source>
</evidence>
<dbReference type="EMBL" id="RYZI01000087">
    <property type="protein sequence ID" value="RWA11208.1"/>
    <property type="molecule type" value="Genomic_DNA"/>
</dbReference>
<dbReference type="STRING" id="363999.A0A439D9Y0"/>
<keyword evidence="4" id="KW-1185">Reference proteome</keyword>
<dbReference type="PANTHER" id="PTHR10622:SF10">
    <property type="entry name" value="HET DOMAIN-CONTAINING PROTEIN"/>
    <property type="match status" value="1"/>
</dbReference>
<dbReference type="InterPro" id="IPR058525">
    <property type="entry name" value="DUF8212"/>
</dbReference>
<dbReference type="AlphaFoldDB" id="A0A439D9Y0"/>
<reference evidence="3 4" key="1">
    <citation type="submission" date="2018-12" db="EMBL/GenBank/DDBJ databases">
        <title>Draft genome sequence of Xylaria grammica IHI A82.</title>
        <authorList>
            <person name="Buettner E."/>
            <person name="Kellner H."/>
        </authorList>
    </citation>
    <scope>NUCLEOTIDE SEQUENCE [LARGE SCALE GENOMIC DNA]</scope>
    <source>
        <strain evidence="3 4">IHI A82</strain>
    </source>
</reference>
<gene>
    <name evidence="3" type="ORF">EKO27_g3893</name>
</gene>
<comment type="caution">
    <text evidence="3">The sequence shown here is derived from an EMBL/GenBank/DDBJ whole genome shotgun (WGS) entry which is preliminary data.</text>
</comment>
<evidence type="ECO:0000313" key="4">
    <source>
        <dbReference type="Proteomes" id="UP000286045"/>
    </source>
</evidence>
<proteinExistence type="predicted"/>
<organism evidence="3 4">
    <name type="scientific">Xylaria grammica</name>
    <dbReference type="NCBI Taxonomy" id="363999"/>
    <lineage>
        <taxon>Eukaryota</taxon>
        <taxon>Fungi</taxon>
        <taxon>Dikarya</taxon>
        <taxon>Ascomycota</taxon>
        <taxon>Pezizomycotina</taxon>
        <taxon>Sordariomycetes</taxon>
        <taxon>Xylariomycetidae</taxon>
        <taxon>Xylariales</taxon>
        <taxon>Xylariaceae</taxon>
        <taxon>Xylaria</taxon>
    </lineage>
</organism>